<dbReference type="Proteomes" id="UP001652620">
    <property type="component" value="Chromosome 3"/>
</dbReference>
<evidence type="ECO:0000256" key="5">
    <source>
        <dbReference type="ARBA" id="ARBA00022692"/>
    </source>
</evidence>
<proteinExistence type="inferred from homology"/>
<feature type="transmembrane region" description="Helical" evidence="13">
    <location>
        <begin position="473"/>
        <end position="498"/>
    </location>
</feature>
<keyword evidence="8 12" id="KW-0406">Ion transport</keyword>
<keyword evidence="14" id="KW-1185">Reference proteome</keyword>
<evidence type="ECO:0000256" key="13">
    <source>
        <dbReference type="SAM" id="Phobius"/>
    </source>
</evidence>
<evidence type="ECO:0000256" key="8">
    <source>
        <dbReference type="ARBA" id="ARBA00023065"/>
    </source>
</evidence>
<reference evidence="15" key="1">
    <citation type="submission" date="2025-08" db="UniProtKB">
        <authorList>
            <consortium name="RefSeq"/>
        </authorList>
    </citation>
    <scope>IDENTIFICATION</scope>
    <source>
        <tissue evidence="15">Adult</tissue>
    </source>
</reference>
<dbReference type="PANTHER" id="PTHR11690:SF243">
    <property type="entry name" value="PICKPOCKET 12-RELATED"/>
    <property type="match status" value="1"/>
</dbReference>
<dbReference type="Gene3D" id="1.10.287.770">
    <property type="entry name" value="YojJ-like"/>
    <property type="match status" value="1"/>
</dbReference>
<evidence type="ECO:0000256" key="2">
    <source>
        <dbReference type="ARBA" id="ARBA00007193"/>
    </source>
</evidence>
<dbReference type="InterPro" id="IPR001873">
    <property type="entry name" value="ENaC"/>
</dbReference>
<feature type="transmembrane region" description="Helical" evidence="13">
    <location>
        <begin position="46"/>
        <end position="67"/>
    </location>
</feature>
<organism evidence="14 15">
    <name type="scientific">Bactrocera dorsalis</name>
    <name type="common">Oriental fruit fly</name>
    <name type="synonym">Dacus dorsalis</name>
    <dbReference type="NCBI Taxonomy" id="27457"/>
    <lineage>
        <taxon>Eukaryota</taxon>
        <taxon>Metazoa</taxon>
        <taxon>Ecdysozoa</taxon>
        <taxon>Arthropoda</taxon>
        <taxon>Hexapoda</taxon>
        <taxon>Insecta</taxon>
        <taxon>Pterygota</taxon>
        <taxon>Neoptera</taxon>
        <taxon>Endopterygota</taxon>
        <taxon>Diptera</taxon>
        <taxon>Brachycera</taxon>
        <taxon>Muscomorpha</taxon>
        <taxon>Tephritoidea</taxon>
        <taxon>Tephritidae</taxon>
        <taxon>Bactrocera</taxon>
        <taxon>Bactrocera</taxon>
    </lineage>
</organism>
<evidence type="ECO:0000256" key="12">
    <source>
        <dbReference type="RuleBase" id="RU000679"/>
    </source>
</evidence>
<evidence type="ECO:0000256" key="11">
    <source>
        <dbReference type="ARBA" id="ARBA00023303"/>
    </source>
</evidence>
<sequence length="534" mass="60315">MANTQETKKIVKTYCRGNVKKFLKETTLHGLKYLADDSITIWEKSFFLCAFLAAIIVTANLIANVYAKWISTPVIIGISPHPTSILSTPFPAITVCNMNQVMASRVANYTTDSSEGVLLKLLCNMGSIIDEELMESPNFKSNNLTFSTFLHEHAQPCSRMLLSCSIGSSVQNCSDLFHEIMTDEGLCCVFNVLHPDFLFKGNTNKIISDYERADNVIPIDWNPESGYPKILPKNYYPRAASGTGVSMGLTLILDAEIDNYYCSTTNGPGFKIGMHNAIEATTIRETALILPLGFETRLRIDVISTEATATVRNLRSNDRQCLFNGEENLLYFAHYSRRNCESECQVKYIYEQCKCVPFNLPLLFENATICNVQQTNCTSLAENKWMKGDGGSSCRKCCLPACFDLSYKADATSTPLRAYNYLTPPSILKNMSMEYINKNVAVVHFFYRESVFHGDLKNVYVGFTEFLSNTGGIMGLFMGFSFISVAEVIYFAFMRPIFELILPLRRKRMIQRRANSMLGLRPHFQPYHRFLRAN</sequence>
<keyword evidence="10 12" id="KW-0739">Sodium transport</keyword>
<comment type="subcellular location">
    <subcellularLocation>
        <location evidence="1">Membrane</location>
        <topology evidence="1">Multi-pass membrane protein</topology>
    </subcellularLocation>
</comment>
<dbReference type="Pfam" id="PF00858">
    <property type="entry name" value="ASC"/>
    <property type="match status" value="1"/>
</dbReference>
<keyword evidence="3 12" id="KW-0813">Transport</keyword>
<keyword evidence="4 12" id="KW-0894">Sodium channel</keyword>
<accession>A0ABM3JI38</accession>
<keyword evidence="5 12" id="KW-0812">Transmembrane</keyword>
<comment type="similarity">
    <text evidence="2 12">Belongs to the amiloride-sensitive sodium channel (TC 1.A.6) family.</text>
</comment>
<evidence type="ECO:0000313" key="15">
    <source>
        <dbReference type="RefSeq" id="XP_049308882.1"/>
    </source>
</evidence>
<evidence type="ECO:0000256" key="3">
    <source>
        <dbReference type="ARBA" id="ARBA00022448"/>
    </source>
</evidence>
<keyword evidence="6 13" id="KW-1133">Transmembrane helix</keyword>
<name>A0ABM3JI38_BACDO</name>
<dbReference type="GeneID" id="105228481"/>
<keyword evidence="9 13" id="KW-0472">Membrane</keyword>
<evidence type="ECO:0000256" key="4">
    <source>
        <dbReference type="ARBA" id="ARBA00022461"/>
    </source>
</evidence>
<keyword evidence="7" id="KW-0915">Sodium</keyword>
<dbReference type="PANTHER" id="PTHR11690">
    <property type="entry name" value="AMILORIDE-SENSITIVE SODIUM CHANNEL-RELATED"/>
    <property type="match status" value="1"/>
</dbReference>
<gene>
    <name evidence="15" type="primary">LOC105228481</name>
</gene>
<keyword evidence="11 12" id="KW-0407">Ion channel</keyword>
<evidence type="ECO:0000256" key="7">
    <source>
        <dbReference type="ARBA" id="ARBA00023053"/>
    </source>
</evidence>
<protein>
    <submittedName>
        <fullName evidence="15">Pickpocket protein 28 isoform X1</fullName>
    </submittedName>
</protein>
<evidence type="ECO:0000313" key="14">
    <source>
        <dbReference type="Proteomes" id="UP001652620"/>
    </source>
</evidence>
<dbReference type="Gene3D" id="1.10.287.820">
    <property type="entry name" value="Acid-sensing ion channel domain"/>
    <property type="match status" value="1"/>
</dbReference>
<evidence type="ECO:0000256" key="6">
    <source>
        <dbReference type="ARBA" id="ARBA00022989"/>
    </source>
</evidence>
<dbReference type="PRINTS" id="PR01078">
    <property type="entry name" value="AMINACHANNEL"/>
</dbReference>
<evidence type="ECO:0000256" key="1">
    <source>
        <dbReference type="ARBA" id="ARBA00004141"/>
    </source>
</evidence>
<dbReference type="RefSeq" id="XP_049308882.1">
    <property type="nucleotide sequence ID" value="XM_049452925.1"/>
</dbReference>
<evidence type="ECO:0000256" key="10">
    <source>
        <dbReference type="ARBA" id="ARBA00023201"/>
    </source>
</evidence>
<evidence type="ECO:0000256" key="9">
    <source>
        <dbReference type="ARBA" id="ARBA00023136"/>
    </source>
</evidence>